<dbReference type="GO" id="GO:0008270">
    <property type="term" value="F:zinc ion binding"/>
    <property type="evidence" value="ECO:0007669"/>
    <property type="project" value="UniProtKB-UniRule"/>
</dbReference>
<dbReference type="FunFam" id="3.30.160.60:FF:001119">
    <property type="entry name" value="zinc finger protein 408"/>
    <property type="match status" value="2"/>
</dbReference>
<evidence type="ECO:0000256" key="2">
    <source>
        <dbReference type="ARBA" id="ARBA00006991"/>
    </source>
</evidence>
<feature type="region of interest" description="Disordered" evidence="13">
    <location>
        <begin position="1561"/>
        <end position="1583"/>
    </location>
</feature>
<dbReference type="FunFam" id="3.30.160.60:FF:000688">
    <property type="entry name" value="zinc finger protein 197 isoform X1"/>
    <property type="match status" value="1"/>
</dbReference>
<dbReference type="FunFam" id="3.30.160.60:FF:001530">
    <property type="entry name" value="Zinc finger protein 268"/>
    <property type="match status" value="1"/>
</dbReference>
<feature type="domain" description="C2H2-type" evidence="14">
    <location>
        <begin position="494"/>
        <end position="522"/>
    </location>
</feature>
<dbReference type="PANTHER" id="PTHR47772:SF13">
    <property type="entry name" value="GASTRULA ZINC FINGER PROTEIN XLCGF49.1-LIKE-RELATED"/>
    <property type="match status" value="1"/>
</dbReference>
<feature type="binding site" evidence="12">
    <location>
        <position position="60"/>
    </location>
    <ligand>
        <name>Zn(2+)</name>
        <dbReference type="ChEBI" id="CHEBI:29105"/>
    </ligand>
</feature>
<feature type="domain" description="C2H2-type" evidence="14">
    <location>
        <begin position="812"/>
        <end position="839"/>
    </location>
</feature>
<dbReference type="SUPFAM" id="SSF57667">
    <property type="entry name" value="beta-beta-alpha zinc fingers"/>
    <property type="match status" value="21"/>
</dbReference>
<comment type="similarity">
    <text evidence="2">Belongs to the krueppel C2H2-type zinc-finger protein family.</text>
</comment>
<dbReference type="Gene3D" id="3.30.160.60">
    <property type="entry name" value="Classic Zinc Finger"/>
    <property type="match status" value="29"/>
</dbReference>
<feature type="domain" description="C2H2-type" evidence="14">
    <location>
        <begin position="1926"/>
        <end position="1953"/>
    </location>
</feature>
<feature type="domain" description="C2H2-type" evidence="14">
    <location>
        <begin position="577"/>
        <end position="604"/>
    </location>
</feature>
<keyword evidence="9" id="KW-0804">Transcription</keyword>
<evidence type="ECO:0000256" key="1">
    <source>
        <dbReference type="ARBA" id="ARBA00004123"/>
    </source>
</evidence>
<evidence type="ECO:0000256" key="3">
    <source>
        <dbReference type="ARBA" id="ARBA00022723"/>
    </source>
</evidence>
<feature type="domain" description="C2H2-type" evidence="14">
    <location>
        <begin position="2196"/>
        <end position="2219"/>
    </location>
</feature>
<dbReference type="InterPro" id="IPR013087">
    <property type="entry name" value="Znf_C2H2_type"/>
</dbReference>
<evidence type="ECO:0000256" key="12">
    <source>
        <dbReference type="PROSITE-ProRule" id="PRU01263"/>
    </source>
</evidence>
<dbReference type="SMART" id="SM00451">
    <property type="entry name" value="ZnF_U1"/>
    <property type="match status" value="4"/>
</dbReference>
<feature type="domain" description="C2H2-type" evidence="14">
    <location>
        <begin position="1440"/>
        <end position="1467"/>
    </location>
</feature>
<feature type="domain" description="C2H2-type" evidence="14">
    <location>
        <begin position="2023"/>
        <end position="2050"/>
    </location>
</feature>
<feature type="domain" description="C2H2-type" evidence="14">
    <location>
        <begin position="980"/>
        <end position="1007"/>
    </location>
</feature>
<dbReference type="Gene3D" id="3.40.1800.20">
    <property type="match status" value="1"/>
</dbReference>
<dbReference type="Pfam" id="PF12874">
    <property type="entry name" value="zf-met"/>
    <property type="match status" value="2"/>
</dbReference>
<dbReference type="GO" id="GO:0048598">
    <property type="term" value="P:embryonic morphogenesis"/>
    <property type="evidence" value="ECO:0007669"/>
    <property type="project" value="UniProtKB-ARBA"/>
</dbReference>
<dbReference type="InterPro" id="IPR003604">
    <property type="entry name" value="Matrin/U1-like-C_Znf_C2H2"/>
</dbReference>
<feature type="domain" description="C2H2-type" evidence="14">
    <location>
        <begin position="1091"/>
        <end position="1118"/>
    </location>
</feature>
<feature type="domain" description="C2H2-type" evidence="14">
    <location>
        <begin position="1159"/>
        <end position="1186"/>
    </location>
</feature>
<keyword evidence="17" id="KW-1185">Reference proteome</keyword>
<dbReference type="GO" id="GO:0005634">
    <property type="term" value="C:nucleus"/>
    <property type="evidence" value="ECO:0007669"/>
    <property type="project" value="UniProtKB-SubCell"/>
</dbReference>
<feature type="domain" description="C2H2-type" evidence="14">
    <location>
        <begin position="2139"/>
        <end position="2166"/>
    </location>
</feature>
<feature type="domain" description="C2H2-type" evidence="14">
    <location>
        <begin position="1036"/>
        <end position="1063"/>
    </location>
</feature>
<feature type="domain" description="C2H2-type" evidence="14">
    <location>
        <begin position="2224"/>
        <end position="2251"/>
    </location>
</feature>
<dbReference type="InterPro" id="IPR050636">
    <property type="entry name" value="C2H2-ZF_domain-containing"/>
</dbReference>
<dbReference type="Proteomes" id="UP000327044">
    <property type="component" value="Unassembled WGS sequence"/>
</dbReference>
<feature type="domain" description="C2H2-type" evidence="14">
    <location>
        <begin position="895"/>
        <end position="922"/>
    </location>
</feature>
<feature type="domain" description="C2H2-type" evidence="14">
    <location>
        <begin position="2051"/>
        <end position="2078"/>
    </location>
</feature>
<feature type="domain" description="C2H2-type" evidence="14">
    <location>
        <begin position="2283"/>
        <end position="2310"/>
    </location>
</feature>
<comment type="caution">
    <text evidence="16">The sequence shown here is derived from an EMBL/GenBank/DDBJ whole genome shotgun (WGS) entry which is preliminary data.</text>
</comment>
<feature type="domain" description="C2H2-type" evidence="14">
    <location>
        <begin position="1801"/>
        <end position="1828"/>
    </location>
</feature>
<dbReference type="SMART" id="SM00868">
    <property type="entry name" value="zf-AD"/>
    <property type="match status" value="2"/>
</dbReference>
<dbReference type="InterPro" id="IPR012934">
    <property type="entry name" value="Znf_AD"/>
</dbReference>
<feature type="domain" description="C2H2-type" evidence="14">
    <location>
        <begin position="1008"/>
        <end position="1035"/>
    </location>
</feature>
<dbReference type="PROSITE" id="PS51915">
    <property type="entry name" value="ZAD"/>
    <property type="match status" value="1"/>
</dbReference>
<protein>
    <submittedName>
        <fullName evidence="16">Uncharacterized protein</fullName>
    </submittedName>
</protein>
<dbReference type="Pfam" id="PF07776">
    <property type="entry name" value="zf-AD"/>
    <property type="match status" value="1"/>
</dbReference>
<gene>
    <name evidence="16" type="ORF">PPYR_14220</name>
</gene>
<feature type="domain" description="C2H2-type" evidence="14">
    <location>
        <begin position="286"/>
        <end position="313"/>
    </location>
</feature>
<feature type="domain" description="C2H2-type" evidence="14">
    <location>
        <begin position="2367"/>
        <end position="2394"/>
    </location>
</feature>
<dbReference type="InParanoid" id="A0A5N4A4N2"/>
<proteinExistence type="inferred from homology"/>
<feature type="domain" description="ZAD" evidence="15">
    <location>
        <begin position="9"/>
        <end position="84"/>
    </location>
</feature>
<feature type="domain" description="C2H2-type" evidence="14">
    <location>
        <begin position="1338"/>
        <end position="1365"/>
    </location>
</feature>
<feature type="binding site" evidence="12">
    <location>
        <position position="11"/>
    </location>
    <ligand>
        <name>Zn(2+)</name>
        <dbReference type="ChEBI" id="CHEBI:29105"/>
    </ligand>
</feature>
<dbReference type="GO" id="GO:0003677">
    <property type="term" value="F:DNA binding"/>
    <property type="evidence" value="ECO:0007669"/>
    <property type="project" value="UniProtKB-KW"/>
</dbReference>
<dbReference type="EMBL" id="VVIM01000010">
    <property type="protein sequence ID" value="KAB0792261.1"/>
    <property type="molecule type" value="Genomic_DNA"/>
</dbReference>
<keyword evidence="3 12" id="KW-0479">Metal-binding</keyword>
<comment type="subcellular location">
    <subcellularLocation>
        <location evidence="1">Nucleus</location>
    </subcellularLocation>
</comment>
<dbReference type="FunFam" id="3.30.160.60:FF:000295">
    <property type="entry name" value="zinc finger protein 19"/>
    <property type="match status" value="1"/>
</dbReference>
<dbReference type="FunFam" id="3.30.160.60:FF:000188">
    <property type="entry name" value="Zinc finger protein 787"/>
    <property type="match status" value="2"/>
</dbReference>
<feature type="domain" description="C2H2-type" evidence="14">
    <location>
        <begin position="838"/>
        <end position="865"/>
    </location>
</feature>
<feature type="domain" description="C2H2-type" evidence="14">
    <location>
        <begin position="1310"/>
        <end position="1337"/>
    </location>
</feature>
<evidence type="ECO:0000256" key="8">
    <source>
        <dbReference type="ARBA" id="ARBA00023125"/>
    </source>
</evidence>
<dbReference type="FunFam" id="3.30.160.60:FF:000965">
    <property type="entry name" value="Neurotrophin receptor-interacting factor homolog"/>
    <property type="match status" value="1"/>
</dbReference>
<feature type="domain" description="C2H2-type" evidence="14">
    <location>
        <begin position="1475"/>
        <end position="1502"/>
    </location>
</feature>
<keyword evidence="5 11" id="KW-0863">Zinc-finger</keyword>
<keyword evidence="7" id="KW-0805">Transcription regulation</keyword>
<evidence type="ECO:0000313" key="17">
    <source>
        <dbReference type="Proteomes" id="UP000327044"/>
    </source>
</evidence>
<feature type="domain" description="C2H2-type" evidence="14">
    <location>
        <begin position="2167"/>
        <end position="2195"/>
    </location>
</feature>
<feature type="domain" description="C2H2-type" evidence="14">
    <location>
        <begin position="1988"/>
        <end position="2017"/>
    </location>
</feature>
<evidence type="ECO:0000256" key="10">
    <source>
        <dbReference type="ARBA" id="ARBA00023242"/>
    </source>
</evidence>
<dbReference type="SMART" id="SM00355">
    <property type="entry name" value="ZnF_C2H2"/>
    <property type="match status" value="56"/>
</dbReference>
<feature type="compositionally biased region" description="Acidic residues" evidence="13">
    <location>
        <begin position="206"/>
        <end position="217"/>
    </location>
</feature>
<dbReference type="InterPro" id="IPR036236">
    <property type="entry name" value="Znf_C2H2_sf"/>
</dbReference>
<evidence type="ECO:0000256" key="7">
    <source>
        <dbReference type="ARBA" id="ARBA00023015"/>
    </source>
</evidence>
<sequence length="2395" mass="278378">MASVKEIMRLCRLCLVKDEVNTPIFDEQGDIRQIFLKISACLPVKVSREDNLPKNICDGCSSKLELLYQFWNTSANSEKKLIQWLGAERSERNAQHSMIDPVVLKQEVVEVPDERTSPDHLDDLNVSNDTDYLQQQLPYENVEFQFQQDDYDDTGTDAVVESPPVSRKRRAAAIRAMAKIGSEDEANSEDEGNPDLLEPKLAKIEEESEESGGEDPEPTAFVGLPSANDNDQPGPSGVGKSSVDSPFDPISGLVTQTVYECEVCTQIFTTKKDFLTHHINQFSDTFRCCRCEEHFKTTTDLYNHYEVHKGGGSVVVEKLVDVDYMDNTANDLLYILDNSQCINEVVIEDEGEVRETDSETSPVTKPDSAEVVTVEHVEHGYMLPSVFKGQLESKKRYKRRDEDFQSVVHIGEEESAIEAILTTEATSSKATSALPKARPKRRHEVPDFSATNYIMLNPTDEIDIVHYKCLRCEQLFISKFGFFRHIEKGRCYINSCDVCSASFNKNSEFYDHYMAEHTDRAICNFCFRTFMYEKNVKEHMLRHLDQFRHRCEQCNKGFYTVREYRNHYKNRHMGIRHKCGVCSRTFADEYYFKRHVATHEKAVSSKLQLSPGRHLKSNINIKTEQYWSKTIGRPFRKGRSRNRAHLQVPIKAETYHDDQASAGRKSKNRMIKEEYLEDELNQMFSTDNEEEELEVVFNDGIEEKMESLFAHTESPTESTCLLCNNGKVMSAEQLKRHYKRHQQILMHFDDDKTKVGESVGFYCHICKDDRAMAKGELKEHYLTIHDVEITNNKRFFRRARSKRPRSPRPEVFRCEICSDEFSTKSLLDEHFEKHDDQYSCDICEMGFKKLIDYTFHMQEHSDDKLFKCPLCDFATDKGHLVKSHLYSVHDQFKKYKCELCGKGFAIFTHFQEHKYFHTGEKPFQCKECGQKFMYTRYLNSHMVQMHKRTPQGIHCPICNKVYSHRNSLNTHMKSHTGSVSICDVCGKTLSSNEKLRLHYRIHTGEKPYKCDFCQKRFKTSSYRAEHERIHTGEKPYECPFCGKGFSQRTSMVIHTRGHTGEKPYLCHLCNKAFAARSMVTIHLKRRQRRIWNCSKCCENFDTSKKLRQHRQCHRKNESDIQYNYRLDEKRQIYCCLTCDVETDGKLEMETHVLDHEEKYTCSVCGEAFVRPYEYSCHLYGHDQSKGFCCPFCKYKTPRRTAIIIHINTFHLRKFIYNCAQCGKGFNDCLLFKEHSNVHEGKRPFRCVVCNKDFAFSSYLTSHQVRYHRVTIDGVLGKNQCHVCLRNFARNTTLENHLKIHDKKKVHEKRHLCDICGKSFAQIDKWRVHYRVHTGVKPYTCSYCAKSFTKRDYLIMHERVHSGEKPYSCKHCGKCFNQGAPLRLHVRSHTGERPYLSLPVGLKAAYDLKEAVVVLEDIKGRPVERGECLNVFGSIYTKPSYACDKCGKKFGDSLKLKCHSMVHKLKMSAPKKKQNLKCYICVKQFSDRNSLWSHMRVHSARQMAQTCKLCRKSFKSAQALTLHASSCPNSNAGQVTNAKPKCCVCMRECANVDELRSHRLLHKKERAPKEEDDQPIASAENDSQPIATEKVEATPPQFKCCHQIFQSFDLLCVHMYHKFSVHQESRCLPQYVCSICSTTFNGRSDWCQHSTKRHGCDETTLSRWEQSLTCDRCEQIFTDSIKVMQHKLADCKGEEAADEPRFETVYNVGTKPALRTYSRKAAKDPAGVKRKSDDSDVITIDESDDEIDTAFICKLCPFTSAEFRLLEEHCINAHKIPFVLRVKEEPLSDSSPAKRNRTGRIWNCKKCSEKFDTSRRLREHRKLHRKDDNVAQYNYKYDDKKGVFICFTCDAEWETKDKIESHVLEHEEKFVCDICSETFVKPYEYSTHLFNHDQSKGFGCPFCKYTTPRRTAIMIHINTYHLRKYIYTCTLCGKGFNDCVLFKEHHNVHQGIKPFRCVVCGKEFAFSSYLTSHQVRNHQVTIDGMIGTNQCCVCSKRFTRQNSLEKHMRQHVVIGEKKVFEKKHLCDICGKGFSRTEKLRIHYRVHTGVKPYACSYCDKSFTKRDYMIMHERVHSGEKPYSCQYCGKCFNQGAPLRLHVRSHTGERPQPGHTCPVCQKTYTSNGVLRAHKSRMHKAKPRYPCETCGKLFRYRGEAKKHESVHRTGERFECDLCQKSFKHKPLLRAHFRFLHGGDCKYKCEECGKVCISKTSLSVHQSRAHMDVTQECPDCHKVYKDKVWFKKHRRTHQPDYAPRTWSCQLCSSTLSSEQSFRTHMKSHSKDQQLICDTCGKRITSLESFKNHLRIHSGEKPFKCSHCDKTFSAKKFLVVHERVHTKEKPYCCDLCPKRFSQRSTLGIHLRLHTGERPYPCTICDKSFVSKTSLNSHFRTHKRLNTE</sequence>
<dbReference type="PANTHER" id="PTHR47772">
    <property type="entry name" value="ZINC FINGER PROTEIN 200"/>
    <property type="match status" value="1"/>
</dbReference>
<name>A0A5N4A4N2_PHOPY</name>
<keyword evidence="6 12" id="KW-0862">Zinc</keyword>
<feature type="domain" description="C2H2-type" evidence="14">
    <location>
        <begin position="2079"/>
        <end position="2106"/>
    </location>
</feature>
<feature type="domain" description="C2H2-type" evidence="14">
    <location>
        <begin position="549"/>
        <end position="577"/>
    </location>
</feature>
<feature type="domain" description="C2H2-type" evidence="14">
    <location>
        <begin position="2255"/>
        <end position="2282"/>
    </location>
</feature>
<accession>A0A5N4A4N2</accession>
<dbReference type="FunFam" id="3.30.160.60:FF:000624">
    <property type="entry name" value="zinc finger protein 697"/>
    <property type="match status" value="2"/>
</dbReference>
<feature type="domain" description="C2H2-type" evidence="14">
    <location>
        <begin position="1244"/>
        <end position="1267"/>
    </location>
</feature>
<evidence type="ECO:0000256" key="5">
    <source>
        <dbReference type="ARBA" id="ARBA00022771"/>
    </source>
</evidence>
<evidence type="ECO:0000259" key="15">
    <source>
        <dbReference type="PROSITE" id="PS51915"/>
    </source>
</evidence>
<feature type="domain" description="C2H2-type" evidence="14">
    <location>
        <begin position="923"/>
        <end position="951"/>
    </location>
</feature>
<dbReference type="FunFam" id="3.30.160.60:FF:000100">
    <property type="entry name" value="Zinc finger 45-like"/>
    <property type="match status" value="2"/>
</dbReference>
<feature type="binding site" evidence="12">
    <location>
        <position position="14"/>
    </location>
    <ligand>
        <name>Zn(2+)</name>
        <dbReference type="ChEBI" id="CHEBI:29105"/>
    </ligand>
</feature>
<evidence type="ECO:0000256" key="4">
    <source>
        <dbReference type="ARBA" id="ARBA00022737"/>
    </source>
</evidence>
<evidence type="ECO:0000259" key="14">
    <source>
        <dbReference type="PROSITE" id="PS50157"/>
    </source>
</evidence>
<dbReference type="PROSITE" id="PS50157">
    <property type="entry name" value="ZINC_FINGER_C2H2_2"/>
    <property type="match status" value="40"/>
</dbReference>
<dbReference type="PROSITE" id="PS00028">
    <property type="entry name" value="ZINC_FINGER_C2H2_1"/>
    <property type="match status" value="41"/>
</dbReference>
<dbReference type="Pfam" id="PF00096">
    <property type="entry name" value="zf-C2H2"/>
    <property type="match status" value="16"/>
</dbReference>
<organism evidence="16 17">
    <name type="scientific">Photinus pyralis</name>
    <name type="common">Common eastern firefly</name>
    <name type="synonym">Lampyris pyralis</name>
    <dbReference type="NCBI Taxonomy" id="7054"/>
    <lineage>
        <taxon>Eukaryota</taxon>
        <taxon>Metazoa</taxon>
        <taxon>Ecdysozoa</taxon>
        <taxon>Arthropoda</taxon>
        <taxon>Hexapoda</taxon>
        <taxon>Insecta</taxon>
        <taxon>Pterygota</taxon>
        <taxon>Neoptera</taxon>
        <taxon>Endopterygota</taxon>
        <taxon>Coleoptera</taxon>
        <taxon>Polyphaga</taxon>
        <taxon>Elateriformia</taxon>
        <taxon>Elateroidea</taxon>
        <taxon>Lampyridae</taxon>
        <taxon>Lampyrinae</taxon>
        <taxon>Photinus</taxon>
    </lineage>
</organism>
<feature type="domain" description="C2H2-type" evidence="14">
    <location>
        <begin position="1366"/>
        <end position="1393"/>
    </location>
</feature>
<evidence type="ECO:0000256" key="6">
    <source>
        <dbReference type="ARBA" id="ARBA00022833"/>
    </source>
</evidence>
<feature type="domain" description="C2H2-type" evidence="14">
    <location>
        <begin position="2339"/>
        <end position="2366"/>
    </location>
</feature>
<feature type="binding site" evidence="12">
    <location>
        <position position="57"/>
    </location>
    <ligand>
        <name>Zn(2+)</name>
        <dbReference type="ChEBI" id="CHEBI:29105"/>
    </ligand>
</feature>
<feature type="domain" description="C2H2-type" evidence="14">
    <location>
        <begin position="953"/>
        <end position="980"/>
    </location>
</feature>
<feature type="domain" description="C2H2-type" evidence="14">
    <location>
        <begin position="1954"/>
        <end position="1977"/>
    </location>
</feature>
<evidence type="ECO:0000256" key="9">
    <source>
        <dbReference type="ARBA" id="ARBA00023163"/>
    </source>
</evidence>
<feature type="region of interest" description="Disordered" evidence="13">
    <location>
        <begin position="204"/>
        <end position="246"/>
    </location>
</feature>
<keyword evidence="10" id="KW-0539">Nucleus</keyword>
<dbReference type="FunFam" id="3.30.160.60:FF:001480">
    <property type="entry name" value="Si:cabz01071911.3"/>
    <property type="match status" value="1"/>
</dbReference>
<keyword evidence="4" id="KW-0677">Repeat</keyword>
<evidence type="ECO:0000256" key="13">
    <source>
        <dbReference type="SAM" id="MobiDB-lite"/>
    </source>
</evidence>
<dbReference type="GO" id="GO:0030674">
    <property type="term" value="F:protein-macromolecule adaptor activity"/>
    <property type="evidence" value="ECO:0007669"/>
    <property type="project" value="UniProtKB-ARBA"/>
</dbReference>
<evidence type="ECO:0000256" key="11">
    <source>
        <dbReference type="PROSITE-ProRule" id="PRU00042"/>
    </source>
</evidence>
<reference evidence="16 17" key="1">
    <citation type="journal article" date="2018" name="Elife">
        <title>Firefly genomes illuminate parallel origins of bioluminescence in beetles.</title>
        <authorList>
            <person name="Fallon T.R."/>
            <person name="Lower S.E."/>
            <person name="Chang C.H."/>
            <person name="Bessho-Uehara M."/>
            <person name="Martin G.J."/>
            <person name="Bewick A.J."/>
            <person name="Behringer M."/>
            <person name="Debat H.J."/>
            <person name="Wong I."/>
            <person name="Day J.C."/>
            <person name="Suvorov A."/>
            <person name="Silva C.J."/>
            <person name="Stanger-Hall K.F."/>
            <person name="Hall D.W."/>
            <person name="Schmitz R.J."/>
            <person name="Nelson D.R."/>
            <person name="Lewis S.M."/>
            <person name="Shigenobu S."/>
            <person name="Bybee S.M."/>
            <person name="Larracuente A.M."/>
            <person name="Oba Y."/>
            <person name="Weng J.K."/>
        </authorList>
    </citation>
    <scope>NUCLEOTIDE SEQUENCE [LARGE SCALE GENOMIC DNA]</scope>
    <source>
        <strain evidence="16">1611_PpyrPB1</strain>
        <tissue evidence="16">Whole body</tissue>
    </source>
</reference>
<feature type="domain" description="C2H2-type" evidence="14">
    <location>
        <begin position="1216"/>
        <end position="1243"/>
    </location>
</feature>
<dbReference type="SUPFAM" id="SSF57716">
    <property type="entry name" value="Glucocorticoid receptor-like (DNA-binding domain)"/>
    <property type="match status" value="1"/>
</dbReference>
<feature type="domain" description="C2H2-type" evidence="14">
    <location>
        <begin position="2110"/>
        <end position="2138"/>
    </location>
</feature>
<feature type="domain" description="C2H2-type" evidence="14">
    <location>
        <begin position="1278"/>
        <end position="1305"/>
    </location>
</feature>
<keyword evidence="8" id="KW-0238">DNA-binding</keyword>
<feature type="domain" description="C2H2-type" evidence="14">
    <location>
        <begin position="1869"/>
        <end position="1896"/>
    </location>
</feature>
<feature type="domain" description="C2H2-type" evidence="14">
    <location>
        <begin position="2311"/>
        <end position="2338"/>
    </location>
</feature>
<evidence type="ECO:0000313" key="16">
    <source>
        <dbReference type="EMBL" id="KAB0792261.1"/>
    </source>
</evidence>